<keyword evidence="2 7" id="KW-0812">Transmembrane</keyword>
<dbReference type="AlphaFoldDB" id="J3PB06"/>
<evidence type="ECO:0000256" key="3">
    <source>
        <dbReference type="ARBA" id="ARBA00022989"/>
    </source>
</evidence>
<dbReference type="RefSeq" id="XP_009226819.1">
    <property type="nucleotide sequence ID" value="XM_009228555.1"/>
</dbReference>
<evidence type="ECO:0000256" key="1">
    <source>
        <dbReference type="ARBA" id="ARBA00004141"/>
    </source>
</evidence>
<dbReference type="EMBL" id="GL385400">
    <property type="protein sequence ID" value="EJT71422.1"/>
    <property type="molecule type" value="Genomic_DNA"/>
</dbReference>
<feature type="domain" description="Rhodopsin" evidence="8">
    <location>
        <begin position="22"/>
        <end position="236"/>
    </location>
</feature>
<reference evidence="10" key="5">
    <citation type="submission" date="2018-04" db="UniProtKB">
        <authorList>
            <consortium name="EnsemblFungi"/>
        </authorList>
    </citation>
    <scope>IDENTIFICATION</scope>
    <source>
        <strain evidence="10">R3-111a-1</strain>
    </source>
</reference>
<feature type="transmembrane region" description="Helical" evidence="7">
    <location>
        <begin position="38"/>
        <end position="61"/>
    </location>
</feature>
<sequence length="422" mass="45314">MDYITLTIHWSFSGLALLIIFARLLWRRLARQRYKAGDYLSIAAAVCVLARMATIHVVLIWGTADASGAPHKGQVLDADEVRRREIGGQLVLANRMIFNSFLWLQKLVLLDFYRRLIKNLWYERMCTWTYLAVLLATYASVQATTLSECRPLRLYWQAAAAVSDGPGGSSECARGPVQLFVAAVNDAATNAMLLALPLPVVLSSSTSTAMRTSWRRRARLAALFALGVFATLVPLVYLLPPPLLAATVAWTSAELLAAAVVVNAPTLWSLWGGGGGSARRGDEDTGSLGKNDDGSGGGGSATMDGSGKTDWAMKRGSVGRFFYDRDVGAELADLGGGGGTTESRELVLGGVGNTSTVGRGPDRDEDQERGLECYGPAVDGGALRRQLSTKSGITRTMEVIVTTTKVDQGMPVRSSNHDIAKR</sequence>
<dbReference type="InterPro" id="IPR052337">
    <property type="entry name" value="SAT4-like"/>
</dbReference>
<dbReference type="InterPro" id="IPR049326">
    <property type="entry name" value="Rhodopsin_dom_fungi"/>
</dbReference>
<dbReference type="PANTHER" id="PTHR33048:SF166">
    <property type="entry name" value="PTH11-LIKE INTEGRAL MEMBRANE PROTEIN"/>
    <property type="match status" value="1"/>
</dbReference>
<comment type="similarity">
    <text evidence="5">Belongs to the SAT4 family.</text>
</comment>
<gene>
    <name evidence="10" type="primary">20351138</name>
    <name evidence="9" type="ORF">GGTG_10680</name>
</gene>
<protein>
    <recommendedName>
        <fullName evidence="8">Rhodopsin domain-containing protein</fullName>
    </recommendedName>
</protein>
<evidence type="ECO:0000313" key="10">
    <source>
        <dbReference type="EnsemblFungi" id="EJT71422"/>
    </source>
</evidence>
<feature type="transmembrane region" description="Helical" evidence="7">
    <location>
        <begin position="6"/>
        <end position="26"/>
    </location>
</feature>
<keyword evidence="3 7" id="KW-1133">Transmembrane helix</keyword>
<dbReference type="eggNOG" id="ENOG502RUUF">
    <property type="taxonomic scope" value="Eukaryota"/>
</dbReference>
<dbReference type="GeneID" id="20351138"/>
<reference evidence="9" key="3">
    <citation type="submission" date="2010-09" db="EMBL/GenBank/DDBJ databases">
        <title>Annotation of Gaeumannomyces graminis var. tritici R3-111a-1.</title>
        <authorList>
            <consortium name="The Broad Institute Genome Sequencing Platform"/>
            <person name="Ma L.-J."/>
            <person name="Dead R."/>
            <person name="Young S.K."/>
            <person name="Zeng Q."/>
            <person name="Gargeya S."/>
            <person name="Fitzgerald M."/>
            <person name="Haas B."/>
            <person name="Abouelleil A."/>
            <person name="Alvarado L."/>
            <person name="Arachchi H.M."/>
            <person name="Berlin A."/>
            <person name="Brown A."/>
            <person name="Chapman S.B."/>
            <person name="Chen Z."/>
            <person name="Dunbar C."/>
            <person name="Freedman E."/>
            <person name="Gearin G."/>
            <person name="Gellesch M."/>
            <person name="Goldberg J."/>
            <person name="Griggs A."/>
            <person name="Gujja S."/>
            <person name="Heiman D."/>
            <person name="Howarth C."/>
            <person name="Larson L."/>
            <person name="Lui A."/>
            <person name="MacDonald P.J.P."/>
            <person name="Mehta T."/>
            <person name="Montmayeur A."/>
            <person name="Murphy C."/>
            <person name="Neiman D."/>
            <person name="Pearson M."/>
            <person name="Priest M."/>
            <person name="Roberts A."/>
            <person name="Saif S."/>
            <person name="Shea T."/>
            <person name="Shenoy N."/>
            <person name="Sisk P."/>
            <person name="Stolte C."/>
            <person name="Sykes S."/>
            <person name="Yandava C."/>
            <person name="Wortman J."/>
            <person name="Nusbaum C."/>
            <person name="Birren B."/>
        </authorList>
    </citation>
    <scope>NUCLEOTIDE SEQUENCE</scope>
    <source>
        <strain evidence="9">R3-111a-1</strain>
    </source>
</reference>
<dbReference type="OrthoDB" id="3903189at2759"/>
<dbReference type="PANTHER" id="PTHR33048">
    <property type="entry name" value="PTH11-LIKE INTEGRAL MEMBRANE PROTEIN (AFU_ORTHOLOGUE AFUA_5G11245)"/>
    <property type="match status" value="1"/>
</dbReference>
<evidence type="ECO:0000259" key="8">
    <source>
        <dbReference type="Pfam" id="PF20684"/>
    </source>
</evidence>
<evidence type="ECO:0000256" key="6">
    <source>
        <dbReference type="SAM" id="MobiDB-lite"/>
    </source>
</evidence>
<feature type="transmembrane region" description="Helical" evidence="7">
    <location>
        <begin position="245"/>
        <end position="271"/>
    </location>
</feature>
<evidence type="ECO:0000313" key="9">
    <source>
        <dbReference type="EMBL" id="EJT71422.1"/>
    </source>
</evidence>
<dbReference type="STRING" id="644352.J3PB06"/>
<feature type="transmembrane region" description="Helical" evidence="7">
    <location>
        <begin position="125"/>
        <end position="146"/>
    </location>
</feature>
<dbReference type="Pfam" id="PF20684">
    <property type="entry name" value="Fung_rhodopsin"/>
    <property type="match status" value="1"/>
</dbReference>
<evidence type="ECO:0000256" key="2">
    <source>
        <dbReference type="ARBA" id="ARBA00022692"/>
    </source>
</evidence>
<reference evidence="9" key="2">
    <citation type="submission" date="2010-07" db="EMBL/GenBank/DDBJ databases">
        <authorList>
            <consortium name="The Broad Institute Genome Sequencing Platform"/>
            <consortium name="Broad Institute Genome Sequencing Center for Infectious Disease"/>
            <person name="Ma L.-J."/>
            <person name="Dead R."/>
            <person name="Young S."/>
            <person name="Zeng Q."/>
            <person name="Koehrsen M."/>
            <person name="Alvarado L."/>
            <person name="Berlin A."/>
            <person name="Chapman S.B."/>
            <person name="Chen Z."/>
            <person name="Freedman E."/>
            <person name="Gellesch M."/>
            <person name="Goldberg J."/>
            <person name="Griggs A."/>
            <person name="Gujja S."/>
            <person name="Heilman E.R."/>
            <person name="Heiman D."/>
            <person name="Hepburn T."/>
            <person name="Howarth C."/>
            <person name="Jen D."/>
            <person name="Larson L."/>
            <person name="Mehta T."/>
            <person name="Neiman D."/>
            <person name="Pearson M."/>
            <person name="Roberts A."/>
            <person name="Saif S."/>
            <person name="Shea T."/>
            <person name="Shenoy N."/>
            <person name="Sisk P."/>
            <person name="Stolte C."/>
            <person name="Sykes S."/>
            <person name="Walk T."/>
            <person name="White J."/>
            <person name="Yandava C."/>
            <person name="Haas B."/>
            <person name="Nusbaum C."/>
            <person name="Birren B."/>
        </authorList>
    </citation>
    <scope>NUCLEOTIDE SEQUENCE</scope>
    <source>
        <strain evidence="9">R3-111a-1</strain>
    </source>
</reference>
<evidence type="ECO:0000256" key="5">
    <source>
        <dbReference type="ARBA" id="ARBA00038359"/>
    </source>
</evidence>
<feature type="transmembrane region" description="Helical" evidence="7">
    <location>
        <begin position="220"/>
        <end position="239"/>
    </location>
</feature>
<proteinExistence type="inferred from homology"/>
<accession>J3PB06</accession>
<dbReference type="Proteomes" id="UP000006039">
    <property type="component" value="Unassembled WGS sequence"/>
</dbReference>
<comment type="subcellular location">
    <subcellularLocation>
        <location evidence="1">Membrane</location>
        <topology evidence="1">Multi-pass membrane protein</topology>
    </subcellularLocation>
</comment>
<dbReference type="VEuPathDB" id="FungiDB:GGTG_10680"/>
<reference evidence="11" key="1">
    <citation type="submission" date="2010-07" db="EMBL/GenBank/DDBJ databases">
        <title>The genome sequence of Gaeumannomyces graminis var. tritici strain R3-111a-1.</title>
        <authorList>
            <consortium name="The Broad Institute Genome Sequencing Platform"/>
            <person name="Ma L.-J."/>
            <person name="Dead R."/>
            <person name="Young S."/>
            <person name="Zeng Q."/>
            <person name="Koehrsen M."/>
            <person name="Alvarado L."/>
            <person name="Berlin A."/>
            <person name="Chapman S.B."/>
            <person name="Chen Z."/>
            <person name="Freedman E."/>
            <person name="Gellesch M."/>
            <person name="Goldberg J."/>
            <person name="Griggs A."/>
            <person name="Gujja S."/>
            <person name="Heilman E.R."/>
            <person name="Heiman D."/>
            <person name="Hepburn T."/>
            <person name="Howarth C."/>
            <person name="Jen D."/>
            <person name="Larson L."/>
            <person name="Mehta T."/>
            <person name="Neiman D."/>
            <person name="Pearson M."/>
            <person name="Roberts A."/>
            <person name="Saif S."/>
            <person name="Shea T."/>
            <person name="Shenoy N."/>
            <person name="Sisk P."/>
            <person name="Stolte C."/>
            <person name="Sykes S."/>
            <person name="Walk T."/>
            <person name="White J."/>
            <person name="Yandava C."/>
            <person name="Haas B."/>
            <person name="Nusbaum C."/>
            <person name="Birren B."/>
        </authorList>
    </citation>
    <scope>NUCLEOTIDE SEQUENCE [LARGE SCALE GENOMIC DNA]</scope>
    <source>
        <strain evidence="11">R3-111a-1</strain>
    </source>
</reference>
<name>J3PB06_GAET3</name>
<dbReference type="GO" id="GO:0016020">
    <property type="term" value="C:membrane"/>
    <property type="evidence" value="ECO:0007669"/>
    <property type="project" value="UniProtKB-SubCell"/>
</dbReference>
<dbReference type="EnsemblFungi" id="EJT71422">
    <property type="protein sequence ID" value="EJT71422"/>
    <property type="gene ID" value="GGTG_10680"/>
</dbReference>
<keyword evidence="4 7" id="KW-0472">Membrane</keyword>
<evidence type="ECO:0000256" key="7">
    <source>
        <dbReference type="SAM" id="Phobius"/>
    </source>
</evidence>
<evidence type="ECO:0000256" key="4">
    <source>
        <dbReference type="ARBA" id="ARBA00023136"/>
    </source>
</evidence>
<reference evidence="10" key="4">
    <citation type="journal article" date="2015" name="G3 (Bethesda)">
        <title>Genome sequences of three phytopathogenic species of the Magnaporthaceae family of fungi.</title>
        <authorList>
            <person name="Okagaki L.H."/>
            <person name="Nunes C.C."/>
            <person name="Sailsbery J."/>
            <person name="Clay B."/>
            <person name="Brown D."/>
            <person name="John T."/>
            <person name="Oh Y."/>
            <person name="Young N."/>
            <person name="Fitzgerald M."/>
            <person name="Haas B.J."/>
            <person name="Zeng Q."/>
            <person name="Young S."/>
            <person name="Adiconis X."/>
            <person name="Fan L."/>
            <person name="Levin J.Z."/>
            <person name="Mitchell T.K."/>
            <person name="Okubara P.A."/>
            <person name="Farman M.L."/>
            <person name="Kohn L.M."/>
            <person name="Birren B."/>
            <person name="Ma L.-J."/>
            <person name="Dean R.A."/>
        </authorList>
    </citation>
    <scope>NUCLEOTIDE SEQUENCE</scope>
    <source>
        <strain evidence="10">R3-111a-1</strain>
    </source>
</reference>
<dbReference type="HOGENOM" id="CLU_650597_0_0_1"/>
<keyword evidence="11" id="KW-1185">Reference proteome</keyword>
<evidence type="ECO:0000313" key="11">
    <source>
        <dbReference type="Proteomes" id="UP000006039"/>
    </source>
</evidence>
<feature type="region of interest" description="Disordered" evidence="6">
    <location>
        <begin position="273"/>
        <end position="309"/>
    </location>
</feature>
<organism evidence="9">
    <name type="scientific">Gaeumannomyces tritici (strain R3-111a-1)</name>
    <name type="common">Wheat and barley take-all root rot fungus</name>
    <name type="synonym">Gaeumannomyces graminis var. tritici</name>
    <dbReference type="NCBI Taxonomy" id="644352"/>
    <lineage>
        <taxon>Eukaryota</taxon>
        <taxon>Fungi</taxon>
        <taxon>Dikarya</taxon>
        <taxon>Ascomycota</taxon>
        <taxon>Pezizomycotina</taxon>
        <taxon>Sordariomycetes</taxon>
        <taxon>Sordariomycetidae</taxon>
        <taxon>Magnaporthales</taxon>
        <taxon>Magnaporthaceae</taxon>
        <taxon>Gaeumannomyces</taxon>
    </lineage>
</organism>